<name>A0A1M5BKT9_9BACT</name>
<organism evidence="5 6">
    <name type="scientific">Fodinibius roseus</name>
    <dbReference type="NCBI Taxonomy" id="1194090"/>
    <lineage>
        <taxon>Bacteria</taxon>
        <taxon>Pseudomonadati</taxon>
        <taxon>Balneolota</taxon>
        <taxon>Balneolia</taxon>
        <taxon>Balneolales</taxon>
        <taxon>Balneolaceae</taxon>
        <taxon>Fodinibius</taxon>
    </lineage>
</organism>
<dbReference type="InterPro" id="IPR000843">
    <property type="entry name" value="HTH_LacI"/>
</dbReference>
<dbReference type="GO" id="GO:0003700">
    <property type="term" value="F:DNA-binding transcription factor activity"/>
    <property type="evidence" value="ECO:0007669"/>
    <property type="project" value="TreeGrafter"/>
</dbReference>
<evidence type="ECO:0000313" key="6">
    <source>
        <dbReference type="Proteomes" id="UP000184041"/>
    </source>
</evidence>
<dbReference type="Gene3D" id="3.40.50.2300">
    <property type="match status" value="2"/>
</dbReference>
<evidence type="ECO:0000259" key="4">
    <source>
        <dbReference type="PROSITE" id="PS50932"/>
    </source>
</evidence>
<dbReference type="GO" id="GO:0000976">
    <property type="term" value="F:transcription cis-regulatory region binding"/>
    <property type="evidence" value="ECO:0007669"/>
    <property type="project" value="TreeGrafter"/>
</dbReference>
<keyword evidence="2" id="KW-0238">DNA-binding</keyword>
<dbReference type="OrthoDB" id="9803256at2"/>
<dbReference type="Pfam" id="PF13377">
    <property type="entry name" value="Peripla_BP_3"/>
    <property type="match status" value="1"/>
</dbReference>
<dbReference type="InterPro" id="IPR046335">
    <property type="entry name" value="LacI/GalR-like_sensor"/>
</dbReference>
<dbReference type="RefSeq" id="WP_073062858.1">
    <property type="nucleotide sequence ID" value="NZ_FQUS01000008.1"/>
</dbReference>
<dbReference type="SMART" id="SM00354">
    <property type="entry name" value="HTH_LACI"/>
    <property type="match status" value="1"/>
</dbReference>
<dbReference type="CDD" id="cd06267">
    <property type="entry name" value="PBP1_LacI_sugar_binding-like"/>
    <property type="match status" value="1"/>
</dbReference>
<dbReference type="PROSITE" id="PS50932">
    <property type="entry name" value="HTH_LACI_2"/>
    <property type="match status" value="1"/>
</dbReference>
<dbReference type="AlphaFoldDB" id="A0A1M5BKT9"/>
<dbReference type="InterPro" id="IPR028082">
    <property type="entry name" value="Peripla_BP_I"/>
</dbReference>
<dbReference type="PANTHER" id="PTHR30146:SF24">
    <property type="entry name" value="XYLOSE OPERON REGULATORY PROTEIN"/>
    <property type="match status" value="1"/>
</dbReference>
<dbReference type="STRING" id="1194090.SAMN05443144_108158"/>
<evidence type="ECO:0000256" key="2">
    <source>
        <dbReference type="ARBA" id="ARBA00023125"/>
    </source>
</evidence>
<proteinExistence type="predicted"/>
<dbReference type="SUPFAM" id="SSF53822">
    <property type="entry name" value="Periplasmic binding protein-like I"/>
    <property type="match status" value="1"/>
</dbReference>
<keyword evidence="6" id="KW-1185">Reference proteome</keyword>
<dbReference type="CDD" id="cd01392">
    <property type="entry name" value="HTH_LacI"/>
    <property type="match status" value="1"/>
</dbReference>
<dbReference type="SUPFAM" id="SSF47413">
    <property type="entry name" value="lambda repressor-like DNA-binding domains"/>
    <property type="match status" value="1"/>
</dbReference>
<dbReference type="InterPro" id="IPR010982">
    <property type="entry name" value="Lambda_DNA-bd_dom_sf"/>
</dbReference>
<keyword evidence="1" id="KW-0805">Transcription regulation</keyword>
<gene>
    <name evidence="5" type="ORF">SAMN05443144_108158</name>
</gene>
<feature type="domain" description="HTH lacI-type" evidence="4">
    <location>
        <begin position="3"/>
        <end position="56"/>
    </location>
</feature>
<dbReference type="Proteomes" id="UP000184041">
    <property type="component" value="Unassembled WGS sequence"/>
</dbReference>
<protein>
    <submittedName>
        <fullName evidence="5">Transcriptional regulator, LacI family</fullName>
    </submittedName>
</protein>
<keyword evidence="3" id="KW-0804">Transcription</keyword>
<dbReference type="PANTHER" id="PTHR30146">
    <property type="entry name" value="LACI-RELATED TRANSCRIPTIONAL REPRESSOR"/>
    <property type="match status" value="1"/>
</dbReference>
<reference evidence="5 6" key="1">
    <citation type="submission" date="2016-11" db="EMBL/GenBank/DDBJ databases">
        <authorList>
            <person name="Jaros S."/>
            <person name="Januszkiewicz K."/>
            <person name="Wedrychowicz H."/>
        </authorList>
    </citation>
    <scope>NUCLEOTIDE SEQUENCE [LARGE SCALE GENOMIC DNA]</scope>
    <source>
        <strain evidence="5 6">DSM 21986</strain>
    </source>
</reference>
<sequence>MKVTLKDIADDTGYSISTVSRVLNGFDTNPDTKKTILKSARKLNYPIQNFDKGISSDELLNILLIAGIEIGEFYASFFDGLNKAASRQNVRLSFSSLEDHIPKTKDIAEKIEKEDYDGLIINVPRFSTQQYQDLKEALPEDFPVVSNEILDYPIFETVGFDNYGGGQLVGQHFKEQGYSSFGIIYGPSDKNVSRQRAHGFIDYVTYEEDMELSWEFEGDFSFESGIEAFDDFNKLEDPPRAVFAGNDNMCQGFMQQAMVEQLSFPDDIAIVGFDDLPICSRHRPKISSVHTHYEHLGTVSIQKMKTLLGNDNHPGRMLNLVPTTLKVRESS</sequence>
<evidence type="ECO:0000313" key="5">
    <source>
        <dbReference type="EMBL" id="SHF43089.1"/>
    </source>
</evidence>
<dbReference type="EMBL" id="FQUS01000008">
    <property type="protein sequence ID" value="SHF43089.1"/>
    <property type="molecule type" value="Genomic_DNA"/>
</dbReference>
<dbReference type="Gene3D" id="1.10.260.40">
    <property type="entry name" value="lambda repressor-like DNA-binding domains"/>
    <property type="match status" value="1"/>
</dbReference>
<evidence type="ECO:0000256" key="1">
    <source>
        <dbReference type="ARBA" id="ARBA00023015"/>
    </source>
</evidence>
<accession>A0A1M5BKT9</accession>
<dbReference type="Pfam" id="PF00356">
    <property type="entry name" value="LacI"/>
    <property type="match status" value="1"/>
</dbReference>
<evidence type="ECO:0000256" key="3">
    <source>
        <dbReference type="ARBA" id="ARBA00023163"/>
    </source>
</evidence>